<dbReference type="OrthoDB" id="992106at2759"/>
<protein>
    <recommendedName>
        <fullName evidence="3">DUF4283 domain-containing protein</fullName>
    </recommendedName>
</protein>
<name>A0A9D3WEX7_9ROSI</name>
<dbReference type="Proteomes" id="UP000828251">
    <property type="component" value="Unassembled WGS sequence"/>
</dbReference>
<dbReference type="PANTHER" id="PTHR31286:SF99">
    <property type="entry name" value="DUF4283 DOMAIN-CONTAINING PROTEIN"/>
    <property type="match status" value="1"/>
</dbReference>
<gene>
    <name evidence="1" type="ORF">J1N35_005238</name>
</gene>
<accession>A0A9D3WEX7</accession>
<dbReference type="InterPro" id="IPR040256">
    <property type="entry name" value="At4g02000-like"/>
</dbReference>
<evidence type="ECO:0008006" key="3">
    <source>
        <dbReference type="Google" id="ProtNLM"/>
    </source>
</evidence>
<reference evidence="1 2" key="1">
    <citation type="journal article" date="2021" name="Plant Biotechnol. J.">
        <title>Multi-omics assisted identification of the key and species-specific regulatory components of drought-tolerant mechanisms in Gossypium stocksii.</title>
        <authorList>
            <person name="Yu D."/>
            <person name="Ke L."/>
            <person name="Zhang D."/>
            <person name="Wu Y."/>
            <person name="Sun Y."/>
            <person name="Mei J."/>
            <person name="Sun J."/>
            <person name="Sun Y."/>
        </authorList>
    </citation>
    <scope>NUCLEOTIDE SEQUENCE [LARGE SCALE GENOMIC DNA]</scope>
    <source>
        <strain evidence="2">cv. E1</strain>
        <tissue evidence="1">Leaf</tissue>
    </source>
</reference>
<feature type="non-terminal residue" evidence="1">
    <location>
        <position position="129"/>
    </location>
</feature>
<evidence type="ECO:0000313" key="1">
    <source>
        <dbReference type="EMBL" id="KAH1122078.1"/>
    </source>
</evidence>
<proteinExistence type="predicted"/>
<evidence type="ECO:0000313" key="2">
    <source>
        <dbReference type="Proteomes" id="UP000828251"/>
    </source>
</evidence>
<keyword evidence="2" id="KW-1185">Reference proteome</keyword>
<organism evidence="1 2">
    <name type="scientific">Gossypium stocksii</name>
    <dbReference type="NCBI Taxonomy" id="47602"/>
    <lineage>
        <taxon>Eukaryota</taxon>
        <taxon>Viridiplantae</taxon>
        <taxon>Streptophyta</taxon>
        <taxon>Embryophyta</taxon>
        <taxon>Tracheophyta</taxon>
        <taxon>Spermatophyta</taxon>
        <taxon>Magnoliopsida</taxon>
        <taxon>eudicotyledons</taxon>
        <taxon>Gunneridae</taxon>
        <taxon>Pentapetalae</taxon>
        <taxon>rosids</taxon>
        <taxon>malvids</taxon>
        <taxon>Malvales</taxon>
        <taxon>Malvaceae</taxon>
        <taxon>Malvoideae</taxon>
        <taxon>Gossypium</taxon>
    </lineage>
</organism>
<dbReference type="EMBL" id="JAIQCV010000002">
    <property type="protein sequence ID" value="KAH1122078.1"/>
    <property type="molecule type" value="Genomic_DNA"/>
</dbReference>
<dbReference type="AlphaFoldDB" id="A0A9D3WEX7"/>
<comment type="caution">
    <text evidence="1">The sequence shown here is derived from an EMBL/GenBank/DDBJ whole genome shotgun (WGS) entry which is preliminary data.</text>
</comment>
<dbReference type="PANTHER" id="PTHR31286">
    <property type="entry name" value="GLYCINE-RICH CELL WALL STRUCTURAL PROTEIN 1.8-LIKE"/>
    <property type="match status" value="1"/>
</dbReference>
<sequence length="129" mass="14683">MNASTIEEEDDSETGRVPSTSFFERVHYLALWKPTQTVKLMDLANDYYLKKFKSKHDYSQDFFALQRHPKQVVVWIRLPGLSGAWYKRSLLLAIAKLVGKVVKIDSNTSSGVKGQFARMAISINLSKSL</sequence>